<dbReference type="CDD" id="cd14852">
    <property type="entry name" value="LD-carboxypeptidase"/>
    <property type="match status" value="1"/>
</dbReference>
<sequence length="248" mass="28910">MTRAQPARNKNFDEIPLAQRSKAVRTNDLITRKIVFTTFLLVGTFTLFFGTNLLSIRDYFYKQIGLERQIDDDRLLGHYPYPEAISEDLRTIYPGLQVHKDTYTALLNMRAAAERDGIYLIFLSGYRSIDLQKEIFYDNKSLRNQVAVERARVSAPPGYSEHSTGYAIDIGDATMRYTDFEVEFEQTPAFRWLQENAARYHFILSFPKGNSQKVSYEPWHWRFEGTVEALEQFKKANQQLFSEISNID</sequence>
<evidence type="ECO:0000256" key="1">
    <source>
        <dbReference type="SAM" id="Phobius"/>
    </source>
</evidence>
<dbReference type="GO" id="GO:0009002">
    <property type="term" value="F:serine-type D-Ala-D-Ala carboxypeptidase activity"/>
    <property type="evidence" value="ECO:0007669"/>
    <property type="project" value="UniProtKB-EC"/>
</dbReference>
<dbReference type="eggNOG" id="COG1876">
    <property type="taxonomic scope" value="Bacteria"/>
</dbReference>
<accession>A9BAS1</accession>
<reference evidence="3 4" key="1">
    <citation type="journal article" date="2007" name="PLoS Genet.">
        <title>Patterns and implications of gene gain and loss in the evolution of Prochlorococcus.</title>
        <authorList>
            <person name="Kettler G.C."/>
            <person name="Martiny A.C."/>
            <person name="Huang K."/>
            <person name="Zucker J."/>
            <person name="Coleman M.L."/>
            <person name="Rodrigue S."/>
            <person name="Chen F."/>
            <person name="Lapidus A."/>
            <person name="Ferriera S."/>
            <person name="Johnson J."/>
            <person name="Steglich C."/>
            <person name="Church G.M."/>
            <person name="Richardson P."/>
            <person name="Chisholm S.W."/>
        </authorList>
    </citation>
    <scope>NUCLEOTIDE SEQUENCE [LARGE SCALE GENOMIC DNA]</scope>
    <source>
        <strain evidence="4">MIT 9211</strain>
    </source>
</reference>
<gene>
    <name evidence="3" type="primary">vanY</name>
    <name evidence="3" type="ordered locus">P9211_10021</name>
</gene>
<dbReference type="Gene3D" id="3.30.1380.10">
    <property type="match status" value="1"/>
</dbReference>
<dbReference type="InterPro" id="IPR052179">
    <property type="entry name" value="DD-CPase-like"/>
</dbReference>
<dbReference type="Proteomes" id="UP000000788">
    <property type="component" value="Chromosome"/>
</dbReference>
<dbReference type="RefSeq" id="WP_012195554.1">
    <property type="nucleotide sequence ID" value="NC_009976.1"/>
</dbReference>
<keyword evidence="3" id="KW-0378">Hydrolase</keyword>
<proteinExistence type="predicted"/>
<evidence type="ECO:0000259" key="2">
    <source>
        <dbReference type="Pfam" id="PF02557"/>
    </source>
</evidence>
<dbReference type="HOGENOM" id="CLU_054193_6_1_3"/>
<dbReference type="KEGG" id="pmj:P9211_10021"/>
<dbReference type="GO" id="GO:0006508">
    <property type="term" value="P:proteolysis"/>
    <property type="evidence" value="ECO:0007669"/>
    <property type="project" value="InterPro"/>
</dbReference>
<evidence type="ECO:0000313" key="4">
    <source>
        <dbReference type="Proteomes" id="UP000000788"/>
    </source>
</evidence>
<dbReference type="SUPFAM" id="SSF55166">
    <property type="entry name" value="Hedgehog/DD-peptidase"/>
    <property type="match status" value="1"/>
</dbReference>
<keyword evidence="4" id="KW-1185">Reference proteome</keyword>
<keyword evidence="1" id="KW-0812">Transmembrane</keyword>
<dbReference type="Pfam" id="PF02557">
    <property type="entry name" value="VanY"/>
    <property type="match status" value="1"/>
</dbReference>
<dbReference type="InterPro" id="IPR009045">
    <property type="entry name" value="Zn_M74/Hedgehog-like"/>
</dbReference>
<feature type="transmembrane region" description="Helical" evidence="1">
    <location>
        <begin position="34"/>
        <end position="54"/>
    </location>
</feature>
<evidence type="ECO:0000313" key="3">
    <source>
        <dbReference type="EMBL" id="ABX08933.1"/>
    </source>
</evidence>
<keyword evidence="1" id="KW-1133">Transmembrane helix</keyword>
<dbReference type="PANTHER" id="PTHR34385">
    <property type="entry name" value="D-ALANYL-D-ALANINE CARBOXYPEPTIDASE"/>
    <property type="match status" value="1"/>
</dbReference>
<dbReference type="EC" id="3.4.16.4" evidence="3"/>
<organism evidence="3 4">
    <name type="scientific">Prochlorococcus marinus (strain MIT 9211)</name>
    <dbReference type="NCBI Taxonomy" id="93059"/>
    <lineage>
        <taxon>Bacteria</taxon>
        <taxon>Bacillati</taxon>
        <taxon>Cyanobacteriota</taxon>
        <taxon>Cyanophyceae</taxon>
        <taxon>Synechococcales</taxon>
        <taxon>Prochlorococcaceae</taxon>
        <taxon>Prochlorococcus</taxon>
    </lineage>
</organism>
<dbReference type="PANTHER" id="PTHR34385:SF1">
    <property type="entry name" value="PEPTIDOGLYCAN L-ALANYL-D-GLUTAMATE ENDOPEPTIDASE CWLK"/>
    <property type="match status" value="1"/>
</dbReference>
<dbReference type="STRING" id="93059.P9211_10021"/>
<keyword evidence="3" id="KW-0121">Carboxypeptidase</keyword>
<dbReference type="InterPro" id="IPR058193">
    <property type="entry name" value="VanY/YodJ_core_dom"/>
</dbReference>
<name>A9BAS1_PROM4</name>
<dbReference type="EMBL" id="CP000878">
    <property type="protein sequence ID" value="ABX08933.1"/>
    <property type="molecule type" value="Genomic_DNA"/>
</dbReference>
<protein>
    <submittedName>
        <fullName evidence="3">Putative carboxypeptidase</fullName>
        <ecNumber evidence="3">3.4.16.4</ecNumber>
    </submittedName>
</protein>
<keyword evidence="1" id="KW-0472">Membrane</keyword>
<feature type="domain" description="D-alanyl-D-alanine carboxypeptidase-like core" evidence="2">
    <location>
        <begin position="97"/>
        <end position="225"/>
    </location>
</feature>
<keyword evidence="3" id="KW-0645">Protease</keyword>
<dbReference type="AlphaFoldDB" id="A9BAS1"/>
<dbReference type="InterPro" id="IPR003709">
    <property type="entry name" value="VanY-like_core_dom"/>
</dbReference>